<organism evidence="16 17">
    <name type="scientific">Rhizorhabdus wittichii</name>
    <dbReference type="NCBI Taxonomy" id="160791"/>
    <lineage>
        <taxon>Bacteria</taxon>
        <taxon>Pseudomonadati</taxon>
        <taxon>Pseudomonadota</taxon>
        <taxon>Alphaproteobacteria</taxon>
        <taxon>Sphingomonadales</taxon>
        <taxon>Sphingomonadaceae</taxon>
        <taxon>Rhizorhabdus</taxon>
    </lineage>
</organism>
<evidence type="ECO:0000256" key="5">
    <source>
        <dbReference type="ARBA" id="ARBA00022692"/>
    </source>
</evidence>
<evidence type="ECO:0000256" key="12">
    <source>
        <dbReference type="RuleBase" id="RU003357"/>
    </source>
</evidence>
<evidence type="ECO:0000256" key="3">
    <source>
        <dbReference type="ARBA" id="ARBA00022452"/>
    </source>
</evidence>
<dbReference type="SUPFAM" id="SSF56935">
    <property type="entry name" value="Porins"/>
    <property type="match status" value="1"/>
</dbReference>
<keyword evidence="13" id="KW-0732">Signal</keyword>
<dbReference type="EMBL" id="CP059319">
    <property type="protein sequence ID" value="QTH20054.1"/>
    <property type="molecule type" value="Genomic_DNA"/>
</dbReference>
<dbReference type="InterPro" id="IPR036942">
    <property type="entry name" value="Beta-barrel_TonB_sf"/>
</dbReference>
<evidence type="ECO:0000256" key="10">
    <source>
        <dbReference type="ARBA" id="ARBA00023237"/>
    </source>
</evidence>
<comment type="similarity">
    <text evidence="11 12">Belongs to the TonB-dependent receptor family.</text>
</comment>
<dbReference type="Gene3D" id="2.40.170.20">
    <property type="entry name" value="TonB-dependent receptor, beta-barrel domain"/>
    <property type="match status" value="1"/>
</dbReference>
<feature type="domain" description="TonB-dependent receptor plug" evidence="15">
    <location>
        <begin position="50"/>
        <end position="155"/>
    </location>
</feature>
<feature type="domain" description="TonB-dependent receptor-like beta-barrel" evidence="14">
    <location>
        <begin position="305"/>
        <end position="742"/>
    </location>
</feature>
<sequence length="779" mass="82977">MTKFKALGSTAIIGCMALALISPAHAQDAAAPAADGDEIIVTAQGREQNLQDVPVSVSAATGISLQKQAITTLEALSVRQPNFRISQSPASDYVVIRGIGSSANIGFEQSVGTFVDGVYRGRSRSTRAALFDLERVEILKGPQTTYFGNNSIAGALNITTRKPGRDLAVNGTASYFPNTGEYLVEGGITLPVTDRLSLRLAARQSGMDGYIKNIQTGKDGPHLNDRIGRVSMAWAPTDGIEIDARLDVGRMRDTSVFNVELLDCPTSAPFAGPAGPCARYLNASGGSVDSKLDRVSGANPSYFDYDMVEGVWGMKIAAGDNTLTLTTGYFHHKYHLLNDPVPVPGSRGGSAVGTTTALPIALFEKYDQVSQELRFASPEDRTISYMFGAYYQYGKLTTNLIQGFYFAPVAAATGGLIPLTTPVAGSITTTERSDVFSGFAAATWRATDALRVNVGGRFSLVDKHDARSTQMGTAASIPSLANFVPFTVALTQLYAASGINPGNYAVPNRSDHAFLPSASIQYDLSRNAMAYVSYVEGFKAGGYSIGTTNSSFDPERVKSYELGIKADLLDRLLTVNLAGFYSRYRNLQETATVTSGTVVRQFVTNAAKSKVKGVELGLTVRPSSNVTLTSNVAYLSSRYADYPNAPCTTTQQALAPVCVQDLSGARRAFAPKLSGNVGMNVTQPLGRYQLSFDANGYFTTRFLQIATGDYRISQEGNVKIDARIGFGPADGPWELAVVGKNLTNKLTAGYRQVVPGATGSLAAMADAPRSIGLQGSFHF</sequence>
<dbReference type="InterPro" id="IPR039426">
    <property type="entry name" value="TonB-dep_rcpt-like"/>
</dbReference>
<keyword evidence="6" id="KW-0408">Iron</keyword>
<dbReference type="PANTHER" id="PTHR32552">
    <property type="entry name" value="FERRICHROME IRON RECEPTOR-RELATED"/>
    <property type="match status" value="1"/>
</dbReference>
<accession>A0A975HDT0</accession>
<evidence type="ECO:0000259" key="14">
    <source>
        <dbReference type="Pfam" id="PF00593"/>
    </source>
</evidence>
<evidence type="ECO:0000259" key="15">
    <source>
        <dbReference type="Pfam" id="PF07715"/>
    </source>
</evidence>
<evidence type="ECO:0000313" key="17">
    <source>
        <dbReference type="Proteomes" id="UP000664914"/>
    </source>
</evidence>
<keyword evidence="5 11" id="KW-0812">Transmembrane</keyword>
<dbReference type="InterPro" id="IPR012910">
    <property type="entry name" value="Plug_dom"/>
</dbReference>
<proteinExistence type="inferred from homology"/>
<keyword evidence="9 11" id="KW-0472">Membrane</keyword>
<keyword evidence="8 12" id="KW-0798">TonB box</keyword>
<dbReference type="GO" id="GO:0006826">
    <property type="term" value="P:iron ion transport"/>
    <property type="evidence" value="ECO:0007669"/>
    <property type="project" value="UniProtKB-KW"/>
</dbReference>
<dbReference type="Proteomes" id="UP000664914">
    <property type="component" value="Chromosome"/>
</dbReference>
<dbReference type="PANTHER" id="PTHR32552:SF81">
    <property type="entry name" value="TONB-DEPENDENT OUTER MEMBRANE RECEPTOR"/>
    <property type="match status" value="1"/>
</dbReference>
<evidence type="ECO:0000256" key="6">
    <source>
        <dbReference type="ARBA" id="ARBA00023004"/>
    </source>
</evidence>
<dbReference type="InterPro" id="IPR000531">
    <property type="entry name" value="Beta-barrel_TonB"/>
</dbReference>
<evidence type="ECO:0000256" key="8">
    <source>
        <dbReference type="ARBA" id="ARBA00023077"/>
    </source>
</evidence>
<protein>
    <submittedName>
        <fullName evidence="16">TonB-dependent receptor</fullName>
    </submittedName>
</protein>
<dbReference type="Pfam" id="PF00593">
    <property type="entry name" value="TonB_dep_Rec_b-barrel"/>
    <property type="match status" value="1"/>
</dbReference>
<reference evidence="16" key="2">
    <citation type="submission" date="2021-04" db="EMBL/GenBank/DDBJ databases">
        <title>Isolation and genomic analysis of the ibuprofen-degrading bacterium Sphingomonas strain MPO218.</title>
        <authorList>
            <person name="Aulestia M."/>
            <person name="Flores A."/>
            <person name="Mangas E.L."/>
            <person name="Perez-Pulido A.J."/>
            <person name="Santero E."/>
            <person name="Camacho E.M."/>
        </authorList>
    </citation>
    <scope>NUCLEOTIDE SEQUENCE</scope>
    <source>
        <strain evidence="16">MPO218</strain>
    </source>
</reference>
<evidence type="ECO:0000313" key="16">
    <source>
        <dbReference type="EMBL" id="QTH20054.1"/>
    </source>
</evidence>
<keyword evidence="2 11" id="KW-0813">Transport</keyword>
<keyword evidence="16" id="KW-0675">Receptor</keyword>
<reference evidence="16" key="1">
    <citation type="submission" date="2020-07" db="EMBL/GenBank/DDBJ databases">
        <authorList>
            <person name="Camacho E."/>
        </authorList>
    </citation>
    <scope>NUCLEOTIDE SEQUENCE</scope>
    <source>
        <strain evidence="16">MPO218</strain>
    </source>
</reference>
<keyword evidence="4" id="KW-0410">Iron transport</keyword>
<dbReference type="PROSITE" id="PS52016">
    <property type="entry name" value="TONB_DEPENDENT_REC_3"/>
    <property type="match status" value="1"/>
</dbReference>
<evidence type="ECO:0000256" key="7">
    <source>
        <dbReference type="ARBA" id="ARBA00023065"/>
    </source>
</evidence>
<keyword evidence="10 11" id="KW-0998">Cell outer membrane</keyword>
<dbReference type="Pfam" id="PF07715">
    <property type="entry name" value="Plug"/>
    <property type="match status" value="1"/>
</dbReference>
<evidence type="ECO:0000256" key="9">
    <source>
        <dbReference type="ARBA" id="ARBA00023136"/>
    </source>
</evidence>
<dbReference type="GO" id="GO:0009279">
    <property type="term" value="C:cell outer membrane"/>
    <property type="evidence" value="ECO:0007669"/>
    <property type="project" value="UniProtKB-SubCell"/>
</dbReference>
<keyword evidence="3 11" id="KW-1134">Transmembrane beta strand</keyword>
<name>A0A975HDT0_9SPHN</name>
<feature type="signal peptide" evidence="13">
    <location>
        <begin position="1"/>
        <end position="26"/>
    </location>
</feature>
<comment type="subcellular location">
    <subcellularLocation>
        <location evidence="1 11">Cell outer membrane</location>
        <topology evidence="1 11">Multi-pass membrane protein</topology>
    </subcellularLocation>
</comment>
<feature type="chain" id="PRO_5037563076" evidence="13">
    <location>
        <begin position="27"/>
        <end position="779"/>
    </location>
</feature>
<evidence type="ECO:0000256" key="11">
    <source>
        <dbReference type="PROSITE-ProRule" id="PRU01360"/>
    </source>
</evidence>
<evidence type="ECO:0000256" key="13">
    <source>
        <dbReference type="SAM" id="SignalP"/>
    </source>
</evidence>
<evidence type="ECO:0000256" key="2">
    <source>
        <dbReference type="ARBA" id="ARBA00022448"/>
    </source>
</evidence>
<gene>
    <name evidence="16" type="ORF">HRJ34_17035</name>
</gene>
<keyword evidence="7" id="KW-0406">Ion transport</keyword>
<evidence type="ECO:0000256" key="1">
    <source>
        <dbReference type="ARBA" id="ARBA00004571"/>
    </source>
</evidence>
<evidence type="ECO:0000256" key="4">
    <source>
        <dbReference type="ARBA" id="ARBA00022496"/>
    </source>
</evidence>
<dbReference type="AlphaFoldDB" id="A0A975HDT0"/>